<reference evidence="4 5" key="1">
    <citation type="submission" date="2024-06" db="EMBL/GenBank/DDBJ databases">
        <title>Complete genome of Phlyctema vagabunda strain 19-DSS-EL-015.</title>
        <authorList>
            <person name="Fiorenzani C."/>
        </authorList>
    </citation>
    <scope>NUCLEOTIDE SEQUENCE [LARGE SCALE GENOMIC DNA]</scope>
    <source>
        <strain evidence="4 5">19-DSS-EL-015</strain>
    </source>
</reference>
<evidence type="ECO:0000259" key="3">
    <source>
        <dbReference type="Pfam" id="PF04083"/>
    </source>
</evidence>
<dbReference type="PANTHER" id="PTHR11005">
    <property type="entry name" value="LYSOSOMAL ACID LIPASE-RELATED"/>
    <property type="match status" value="1"/>
</dbReference>
<dbReference type="Proteomes" id="UP001629113">
    <property type="component" value="Unassembled WGS sequence"/>
</dbReference>
<keyword evidence="2" id="KW-0472">Membrane</keyword>
<feature type="compositionally biased region" description="Polar residues" evidence="1">
    <location>
        <begin position="122"/>
        <end position="133"/>
    </location>
</feature>
<organism evidence="4 5">
    <name type="scientific">Phlyctema vagabunda</name>
    <dbReference type="NCBI Taxonomy" id="108571"/>
    <lineage>
        <taxon>Eukaryota</taxon>
        <taxon>Fungi</taxon>
        <taxon>Dikarya</taxon>
        <taxon>Ascomycota</taxon>
        <taxon>Pezizomycotina</taxon>
        <taxon>Leotiomycetes</taxon>
        <taxon>Helotiales</taxon>
        <taxon>Dermateaceae</taxon>
        <taxon>Phlyctema</taxon>
    </lineage>
</organism>
<dbReference type="EMBL" id="JBFCZG010000009">
    <property type="protein sequence ID" value="KAL3418620.1"/>
    <property type="molecule type" value="Genomic_DNA"/>
</dbReference>
<dbReference type="SUPFAM" id="SSF53474">
    <property type="entry name" value="alpha/beta-Hydrolases"/>
    <property type="match status" value="1"/>
</dbReference>
<evidence type="ECO:0000256" key="2">
    <source>
        <dbReference type="SAM" id="Phobius"/>
    </source>
</evidence>
<feature type="region of interest" description="Disordered" evidence="1">
    <location>
        <begin position="1"/>
        <end position="20"/>
    </location>
</feature>
<evidence type="ECO:0000313" key="5">
    <source>
        <dbReference type="Proteomes" id="UP001629113"/>
    </source>
</evidence>
<keyword evidence="5" id="KW-1185">Reference proteome</keyword>
<feature type="compositionally biased region" description="Basic and acidic residues" evidence="1">
    <location>
        <begin position="104"/>
        <end position="121"/>
    </location>
</feature>
<dbReference type="Gene3D" id="3.40.50.1820">
    <property type="entry name" value="alpha/beta hydrolase"/>
    <property type="match status" value="1"/>
</dbReference>
<dbReference type="Pfam" id="PF04083">
    <property type="entry name" value="Abhydro_lipase"/>
    <property type="match status" value="1"/>
</dbReference>
<feature type="region of interest" description="Disordered" evidence="1">
    <location>
        <begin position="207"/>
        <end position="249"/>
    </location>
</feature>
<keyword evidence="2" id="KW-0812">Transmembrane</keyword>
<feature type="transmembrane region" description="Helical" evidence="2">
    <location>
        <begin position="156"/>
        <end position="178"/>
    </location>
</feature>
<keyword evidence="2" id="KW-1133">Transmembrane helix</keyword>
<name>A0ABR4P5N7_9HELO</name>
<feature type="region of interest" description="Disordered" evidence="1">
    <location>
        <begin position="79"/>
        <end position="133"/>
    </location>
</feature>
<accession>A0ABR4P5N7</accession>
<protein>
    <submittedName>
        <fullName evidence="4">Sterol esterase</fullName>
    </submittedName>
</protein>
<dbReference type="InterPro" id="IPR006693">
    <property type="entry name" value="AB_hydrolase_lipase"/>
</dbReference>
<proteinExistence type="predicted"/>
<feature type="compositionally biased region" description="Basic residues" evidence="1">
    <location>
        <begin position="221"/>
        <end position="231"/>
    </location>
</feature>
<feature type="compositionally biased region" description="Basic and acidic residues" evidence="1">
    <location>
        <begin position="207"/>
        <end position="220"/>
    </location>
</feature>
<comment type="caution">
    <text evidence="4">The sequence shown here is derived from an EMBL/GenBank/DDBJ whole genome shotgun (WGS) entry which is preliminary data.</text>
</comment>
<sequence>MGDNAPAQNDVAHSIPDGAVGDYEKQAAKLSLDNSGKESGGSAVRAEYITTQDPVIVTADGGRLPTIPLAEAQKLNTLKEEKEGHSDGTITDPGPHQGQDVEETEKIPTAEDQAAMEHSEDGTISTNKPPTSTDPLFPPLPLYGPPTFLRTLQSQLFRTSSFCFAISILSFITLASVFSQIPSSAKSIGLRLMLKDPNANRKFYKEEKRRQAVRKEENKAWKKKSSRKASKTKFDDNEGEAGQNDGFIPTEGGHDPLVVDVGYYARRVGLDSEEIKVQTEDGFILDLWHIYDPKEYTPMSETERAARGPEIFVNAPPSRPRQATNQKPKFPVLMIHGLLQSSGAYCATDDDSLAFYLCKSGYDVWLGNNRCGFKPKHTTLKPSDPRFWAWNVRQMGVIDLPALASRVLSETGFKKIGLVGHSQGTTQSMIALAQKHRPDLGGKLTIFCGLAPAAYAGSFLQRQNYFKSAALMPKRLFKSLFGIHAFIPVMVFAHKLIPGPLFGFFGYMVFGYLFDWSDSNWDRGLRDRCFIFAPVYVSAEHMRWWLGKGCFVDQRCILNTLEEQKVEEAEDAEDDHFSLPANRDPDDVKFQAYLSRCQERKPKTSGAWYNKQSPPMAFWVAAKDDLVDGARLLNRFRRGREPNARLLHFKTIDDYEHLDVIWAIDSIEQVGREVKDFLWQTCTERDKARVPKGCEDLAPWMDDRVYDENGTTDSKEAH</sequence>
<feature type="domain" description="Partial AB-hydrolase lipase" evidence="3">
    <location>
        <begin position="262"/>
        <end position="347"/>
    </location>
</feature>
<dbReference type="InterPro" id="IPR029058">
    <property type="entry name" value="AB_hydrolase_fold"/>
</dbReference>
<gene>
    <name evidence="4" type="ORF">PVAG01_10336</name>
</gene>
<evidence type="ECO:0000313" key="4">
    <source>
        <dbReference type="EMBL" id="KAL3418620.1"/>
    </source>
</evidence>
<evidence type="ECO:0000256" key="1">
    <source>
        <dbReference type="SAM" id="MobiDB-lite"/>
    </source>
</evidence>